<organism evidence="14 15">
    <name type="scientific">Trichinella nelsoni</name>
    <dbReference type="NCBI Taxonomy" id="6336"/>
    <lineage>
        <taxon>Eukaryota</taxon>
        <taxon>Metazoa</taxon>
        <taxon>Ecdysozoa</taxon>
        <taxon>Nematoda</taxon>
        <taxon>Enoplea</taxon>
        <taxon>Dorylaimia</taxon>
        <taxon>Trichinellida</taxon>
        <taxon>Trichinellidae</taxon>
        <taxon>Trichinella</taxon>
    </lineage>
</organism>
<keyword evidence="15" id="KW-1185">Reference proteome</keyword>
<evidence type="ECO:0000256" key="7">
    <source>
        <dbReference type="ARBA" id="ARBA00022786"/>
    </source>
</evidence>
<dbReference type="InterPro" id="IPR001202">
    <property type="entry name" value="WW_dom"/>
</dbReference>
<feature type="compositionally biased region" description="Low complexity" evidence="10">
    <location>
        <begin position="279"/>
        <end position="298"/>
    </location>
</feature>
<dbReference type="GO" id="GO:0016567">
    <property type="term" value="P:protein ubiquitination"/>
    <property type="evidence" value="ECO:0007669"/>
    <property type="project" value="UniProtKB-UniPathway"/>
</dbReference>
<dbReference type="SUPFAM" id="SSF56204">
    <property type="entry name" value="Hect, E3 ligase catalytic domain"/>
    <property type="match status" value="1"/>
</dbReference>
<dbReference type="Proteomes" id="UP000054630">
    <property type="component" value="Unassembled WGS sequence"/>
</dbReference>
<dbReference type="InterPro" id="IPR050409">
    <property type="entry name" value="E3_ubiq-protein_ligase"/>
</dbReference>
<dbReference type="FunFam" id="3.30.2160.10:FF:000001">
    <property type="entry name" value="E3 ubiquitin-protein ligase NEDD4-like"/>
    <property type="match status" value="1"/>
</dbReference>
<dbReference type="PANTHER" id="PTHR11254:SF440">
    <property type="entry name" value="E3 UBIQUITIN-PROTEIN LIGASE NEDD-4"/>
    <property type="match status" value="1"/>
</dbReference>
<feature type="domain" description="HECT" evidence="13">
    <location>
        <begin position="438"/>
        <end position="772"/>
    </location>
</feature>
<evidence type="ECO:0000256" key="9">
    <source>
        <dbReference type="PROSITE-ProRule" id="PRU00104"/>
    </source>
</evidence>
<feature type="domain" description="WW" evidence="12">
    <location>
        <begin position="210"/>
        <end position="243"/>
    </location>
</feature>
<evidence type="ECO:0000256" key="8">
    <source>
        <dbReference type="PIRNR" id="PIRNR001569"/>
    </source>
</evidence>
<dbReference type="Gene3D" id="3.30.2160.10">
    <property type="entry name" value="Hect, E3 ligase catalytic domain"/>
    <property type="match status" value="1"/>
</dbReference>
<dbReference type="GO" id="GO:0045879">
    <property type="term" value="P:negative regulation of smoothened signaling pathway"/>
    <property type="evidence" value="ECO:0007669"/>
    <property type="project" value="UniProtKB-ARBA"/>
</dbReference>
<comment type="pathway">
    <text evidence="3 8">Protein modification; protein ubiquitination.</text>
</comment>
<comment type="caution">
    <text evidence="14">The sequence shown here is derived from an EMBL/GenBank/DDBJ whole genome shotgun (WGS) entry which is preliminary data.</text>
</comment>
<feature type="domain" description="C2" evidence="11">
    <location>
        <begin position="21"/>
        <end position="137"/>
    </location>
</feature>
<protein>
    <recommendedName>
        <fullName evidence="8">E3 ubiquitin-protein ligase</fullName>
        <ecNumber evidence="8">2.3.2.26</ecNumber>
    </recommendedName>
</protein>
<dbReference type="InterPro" id="IPR000569">
    <property type="entry name" value="HECT_dom"/>
</dbReference>
<comment type="catalytic activity">
    <reaction evidence="1 8">
        <text>S-ubiquitinyl-[E2 ubiquitin-conjugating enzyme]-L-cysteine + [acceptor protein]-L-lysine = [E2 ubiquitin-conjugating enzyme]-L-cysteine + N(6)-ubiquitinyl-[acceptor protein]-L-lysine.</text>
        <dbReference type="EC" id="2.3.2.26"/>
    </reaction>
</comment>
<dbReference type="GO" id="GO:0048260">
    <property type="term" value="P:positive regulation of receptor-mediated endocytosis"/>
    <property type="evidence" value="ECO:0007669"/>
    <property type="project" value="UniProtKB-ARBA"/>
</dbReference>
<dbReference type="Gene3D" id="3.30.2410.10">
    <property type="entry name" value="Hect, E3 ligase catalytic domain"/>
    <property type="match status" value="1"/>
</dbReference>
<proteinExistence type="predicted"/>
<evidence type="ECO:0000256" key="6">
    <source>
        <dbReference type="ARBA" id="ARBA00022737"/>
    </source>
</evidence>
<dbReference type="Pfam" id="PF00632">
    <property type="entry name" value="HECT"/>
    <property type="match status" value="1"/>
</dbReference>
<keyword evidence="6" id="KW-0677">Repeat</keyword>
<dbReference type="GO" id="GO:0019871">
    <property type="term" value="F:sodium channel inhibitor activity"/>
    <property type="evidence" value="ECO:0007669"/>
    <property type="project" value="TreeGrafter"/>
</dbReference>
<evidence type="ECO:0000313" key="15">
    <source>
        <dbReference type="Proteomes" id="UP000054630"/>
    </source>
</evidence>
<dbReference type="AlphaFoldDB" id="A0A0V0RMD8"/>
<evidence type="ECO:0000256" key="5">
    <source>
        <dbReference type="ARBA" id="ARBA00022679"/>
    </source>
</evidence>
<evidence type="ECO:0000313" key="14">
    <source>
        <dbReference type="EMBL" id="KRX15614.1"/>
    </source>
</evidence>
<evidence type="ECO:0000259" key="13">
    <source>
        <dbReference type="PROSITE" id="PS50237"/>
    </source>
</evidence>
<dbReference type="Pfam" id="PF00397">
    <property type="entry name" value="WW"/>
    <property type="match status" value="1"/>
</dbReference>
<dbReference type="GO" id="GO:0061630">
    <property type="term" value="F:ubiquitin protein ligase activity"/>
    <property type="evidence" value="ECO:0007669"/>
    <property type="project" value="UniProtKB-EC"/>
</dbReference>
<dbReference type="PROSITE" id="PS50020">
    <property type="entry name" value="WW_DOMAIN_2"/>
    <property type="match status" value="1"/>
</dbReference>
<dbReference type="SMART" id="SM00456">
    <property type="entry name" value="WW"/>
    <property type="match status" value="2"/>
</dbReference>
<evidence type="ECO:0000256" key="4">
    <source>
        <dbReference type="ARBA" id="ARBA00022490"/>
    </source>
</evidence>
<reference evidence="14 15" key="1">
    <citation type="submission" date="2015-01" db="EMBL/GenBank/DDBJ databases">
        <title>Evolution of Trichinella species and genotypes.</title>
        <authorList>
            <person name="Korhonen P.K."/>
            <person name="Edoardo P."/>
            <person name="Giuseppe L.R."/>
            <person name="Gasser R.B."/>
        </authorList>
    </citation>
    <scope>NUCLEOTIDE SEQUENCE [LARGE SCALE GENOMIC DNA]</scope>
    <source>
        <strain evidence="14">ISS37</strain>
    </source>
</reference>
<comment type="caution">
    <text evidence="9">Lacks conserved residue(s) required for the propagation of feature annotation.</text>
</comment>
<evidence type="ECO:0000256" key="1">
    <source>
        <dbReference type="ARBA" id="ARBA00000885"/>
    </source>
</evidence>
<feature type="compositionally biased region" description="Acidic residues" evidence="10">
    <location>
        <begin position="169"/>
        <end position="187"/>
    </location>
</feature>
<dbReference type="InterPro" id="IPR024928">
    <property type="entry name" value="E3_ub_ligase_SMURF1"/>
</dbReference>
<gene>
    <name evidence="14" type="primary">Nedd4</name>
    <name evidence="14" type="ORF">T07_5036</name>
</gene>
<evidence type="ECO:0000259" key="12">
    <source>
        <dbReference type="PROSITE" id="PS50020"/>
    </source>
</evidence>
<evidence type="ECO:0000256" key="2">
    <source>
        <dbReference type="ARBA" id="ARBA00004496"/>
    </source>
</evidence>
<comment type="subcellular location">
    <subcellularLocation>
        <location evidence="2">Cytoplasm</location>
    </subcellularLocation>
</comment>
<dbReference type="CDD" id="cd04033">
    <property type="entry name" value="C2_NEDD4_NEDD4L"/>
    <property type="match status" value="1"/>
</dbReference>
<dbReference type="PROSITE" id="PS01159">
    <property type="entry name" value="WW_DOMAIN_1"/>
    <property type="match status" value="1"/>
</dbReference>
<dbReference type="GO" id="GO:0048814">
    <property type="term" value="P:regulation of dendrite morphogenesis"/>
    <property type="evidence" value="ECO:0007669"/>
    <property type="project" value="TreeGrafter"/>
</dbReference>
<dbReference type="SUPFAM" id="SSF51045">
    <property type="entry name" value="WW domain"/>
    <property type="match status" value="1"/>
</dbReference>
<dbReference type="InterPro" id="IPR036020">
    <property type="entry name" value="WW_dom_sf"/>
</dbReference>
<dbReference type="Pfam" id="PF00168">
    <property type="entry name" value="C2"/>
    <property type="match status" value="1"/>
</dbReference>
<dbReference type="GO" id="GO:0006511">
    <property type="term" value="P:ubiquitin-dependent protein catabolic process"/>
    <property type="evidence" value="ECO:0007669"/>
    <property type="project" value="InterPro"/>
</dbReference>
<dbReference type="FunFam" id="2.20.70.10:FF:000045">
    <property type="entry name" value="E3 ubiquitin-protein ligase NEDD4-like"/>
    <property type="match status" value="1"/>
</dbReference>
<dbReference type="FunFam" id="3.30.2410.10:FF:000001">
    <property type="entry name" value="E3 ubiquitin-protein ligase NEDD4-like"/>
    <property type="match status" value="1"/>
</dbReference>
<keyword evidence="7 8" id="KW-0833">Ubl conjugation pathway</keyword>
<dbReference type="CDD" id="cd00078">
    <property type="entry name" value="HECTc"/>
    <property type="match status" value="1"/>
</dbReference>
<dbReference type="PROSITE" id="PS50237">
    <property type="entry name" value="HECT"/>
    <property type="match status" value="1"/>
</dbReference>
<sequence length="773" mass="89290">MFTYIIFSLTHCNCHTVVYLKPNCYLIGNSFGRNRKTSSIVRGIDLAKKDIFGASDPYVSVHLCQQGREVDKVHTKTIKKTLYPVWNEEFLFRVDPSNCKIVFEVFDENRITRDDFLGIVEIDLQTVRIPKERTGRDIREKNCLLRPRSLKSRVRGELRLALSYLSDPNSEDELDTAETEADSDSGDWEMLPASSRAGLLAESPTAQQIPPLPSGWEERIDANGRTFYVNHTNRTTQWERPSNSNLHIASRPDDLWLKQRSCFQQRWDENKLENRGIPSSSGPSTSAASTSRATSSSTVQDELSQLQIALSNNYNLQNRHVHSAPSLETDSLLCTGLAGDWTFIRRGRWQWSTAFELASTSGAEWSEVFHRSQYKDYHLDTKTTQWEDPRFYNPQIAGPAVPYSRDYKRKYEYFRAHLIKPENVPSKFDMHIRRDHVFEDSFRAIMAVTTSRADTGLDYGGVAREWFFLLSHEMFNPYYGLFEYSAMDNYTLQINPNSGLCNDDHLSYFRFVGRVMGIALHHGKLLDAFFIRPFYKMMLGKPICLNDMESVDSEYYNSLLWIEDNDPSELELRFVVDEEVFGVTQTRELKPGGADILVTNDNKNEYINLVIKWRFVSRVTDQMNALMSGLNEFIMQNLLTIFDPHELELLMCGLQKIDVKDWKDNTLYKGGYNANHPVIQNFWKCVLSFDNEMRSRLLQFVTGTSRVPMNGFRELYGSNGLQKFTIEKWSTPEMLPRAHTFNRLDLPPYTSYQDLKDKLVKAIENSASFEGVD</sequence>
<dbReference type="PANTHER" id="PTHR11254">
    <property type="entry name" value="HECT DOMAIN UBIQUITIN-PROTEIN LIGASE"/>
    <property type="match status" value="1"/>
</dbReference>
<dbReference type="SMART" id="SM00239">
    <property type="entry name" value="C2"/>
    <property type="match status" value="1"/>
</dbReference>
<dbReference type="PIRSF" id="PIRSF001569">
    <property type="entry name" value="E3_ub_ligase_SMURF1"/>
    <property type="match status" value="1"/>
</dbReference>
<feature type="region of interest" description="Disordered" evidence="10">
    <location>
        <begin position="168"/>
        <end position="190"/>
    </location>
</feature>
<dbReference type="PROSITE" id="PS50004">
    <property type="entry name" value="C2"/>
    <property type="match status" value="1"/>
</dbReference>
<dbReference type="CDD" id="cd00201">
    <property type="entry name" value="WW"/>
    <property type="match status" value="1"/>
</dbReference>
<evidence type="ECO:0000259" key="11">
    <source>
        <dbReference type="PROSITE" id="PS50004"/>
    </source>
</evidence>
<dbReference type="Gene3D" id="2.60.40.150">
    <property type="entry name" value="C2 domain"/>
    <property type="match status" value="1"/>
</dbReference>
<keyword evidence="5 8" id="KW-0808">Transferase</keyword>
<dbReference type="EMBL" id="JYDL01000126">
    <property type="protein sequence ID" value="KRX15614.1"/>
    <property type="molecule type" value="Genomic_DNA"/>
</dbReference>
<dbReference type="InterPro" id="IPR000008">
    <property type="entry name" value="C2_dom"/>
</dbReference>
<dbReference type="GO" id="GO:0005737">
    <property type="term" value="C:cytoplasm"/>
    <property type="evidence" value="ECO:0007669"/>
    <property type="project" value="UniProtKB-SubCell"/>
</dbReference>
<dbReference type="UniPathway" id="UPA00143"/>
<dbReference type="Gene3D" id="2.20.70.10">
    <property type="match status" value="1"/>
</dbReference>
<keyword evidence="4" id="KW-0963">Cytoplasm</keyword>
<name>A0A0V0RMD8_9BILA</name>
<feature type="region of interest" description="Disordered" evidence="10">
    <location>
        <begin position="269"/>
        <end position="298"/>
    </location>
</feature>
<dbReference type="SUPFAM" id="SSF49562">
    <property type="entry name" value="C2 domain (Calcium/lipid-binding domain, CaLB)"/>
    <property type="match status" value="1"/>
</dbReference>
<evidence type="ECO:0000256" key="3">
    <source>
        <dbReference type="ARBA" id="ARBA00004906"/>
    </source>
</evidence>
<dbReference type="Gene3D" id="3.90.1750.10">
    <property type="entry name" value="Hect, E3 ligase catalytic domains"/>
    <property type="match status" value="1"/>
</dbReference>
<dbReference type="SMART" id="SM00119">
    <property type="entry name" value="HECTc"/>
    <property type="match status" value="1"/>
</dbReference>
<dbReference type="FunFam" id="3.90.1750.10:FF:000079">
    <property type="entry name" value="E3 ubiquitin-protein ligase"/>
    <property type="match status" value="1"/>
</dbReference>
<evidence type="ECO:0000256" key="10">
    <source>
        <dbReference type="SAM" id="MobiDB-lite"/>
    </source>
</evidence>
<accession>A0A0V0RMD8</accession>
<dbReference type="InterPro" id="IPR035983">
    <property type="entry name" value="Hect_E3_ubiquitin_ligase"/>
</dbReference>
<dbReference type="EC" id="2.3.2.26" evidence="8"/>
<dbReference type="InterPro" id="IPR035892">
    <property type="entry name" value="C2_domain_sf"/>
</dbReference>
<dbReference type="OrthoDB" id="423283at2759"/>
<dbReference type="FunFam" id="2.60.40.150:FF:000289">
    <property type="entry name" value="E3 ubiquitin-protein ligase"/>
    <property type="match status" value="1"/>
</dbReference>